<gene>
    <name evidence="2" type="ORF">A2841_02800</name>
</gene>
<dbReference type="Proteomes" id="UP000178249">
    <property type="component" value="Unassembled WGS sequence"/>
</dbReference>
<proteinExistence type="predicted"/>
<evidence type="ECO:0000256" key="1">
    <source>
        <dbReference type="SAM" id="Phobius"/>
    </source>
</evidence>
<comment type="caution">
    <text evidence="2">The sequence shown here is derived from an EMBL/GenBank/DDBJ whole genome shotgun (WGS) entry which is preliminary data.</text>
</comment>
<reference evidence="2 3" key="1">
    <citation type="journal article" date="2016" name="Nat. Commun.">
        <title>Thousands of microbial genomes shed light on interconnected biogeochemical processes in an aquifer system.</title>
        <authorList>
            <person name="Anantharaman K."/>
            <person name="Brown C.T."/>
            <person name="Hug L.A."/>
            <person name="Sharon I."/>
            <person name="Castelle C.J."/>
            <person name="Probst A.J."/>
            <person name="Thomas B.C."/>
            <person name="Singh A."/>
            <person name="Wilkins M.J."/>
            <person name="Karaoz U."/>
            <person name="Brodie E.L."/>
            <person name="Williams K.H."/>
            <person name="Hubbard S.S."/>
            <person name="Banfield J.F."/>
        </authorList>
    </citation>
    <scope>NUCLEOTIDE SEQUENCE [LARGE SCALE GENOMIC DNA]</scope>
</reference>
<feature type="transmembrane region" description="Helical" evidence="1">
    <location>
        <begin position="67"/>
        <end position="85"/>
    </location>
</feature>
<dbReference type="EMBL" id="MFKP01000014">
    <property type="protein sequence ID" value="OGG44282.1"/>
    <property type="molecule type" value="Genomic_DNA"/>
</dbReference>
<organism evidence="2 3">
    <name type="scientific">Candidatus Kaiserbacteria bacterium RIFCSPHIGHO2_01_FULL_48_10</name>
    <dbReference type="NCBI Taxonomy" id="1798476"/>
    <lineage>
        <taxon>Bacteria</taxon>
        <taxon>Candidatus Kaiseribacteriota</taxon>
    </lineage>
</organism>
<name>A0A1F6C5E1_9BACT</name>
<keyword evidence="1" id="KW-0472">Membrane</keyword>
<evidence type="ECO:0008006" key="4">
    <source>
        <dbReference type="Google" id="ProtNLM"/>
    </source>
</evidence>
<evidence type="ECO:0000313" key="3">
    <source>
        <dbReference type="Proteomes" id="UP000178249"/>
    </source>
</evidence>
<dbReference type="AlphaFoldDB" id="A0A1F6C5E1"/>
<keyword evidence="1" id="KW-1133">Transmembrane helix</keyword>
<keyword evidence="1" id="KW-0812">Transmembrane</keyword>
<accession>A0A1F6C5E1</accession>
<evidence type="ECO:0000313" key="2">
    <source>
        <dbReference type="EMBL" id="OGG44282.1"/>
    </source>
</evidence>
<sequence>MTTGRIVRVILVPFFFASVIVGPWWISVMLGILVVSTCRQYLPVIAGGILMDTLFGAPIPVLLGFDFLYTAVFSILAAGAFFLRARILE</sequence>
<protein>
    <recommendedName>
        <fullName evidence="4">Rod shape-determining protein MreD</fullName>
    </recommendedName>
</protein>
<feature type="transmembrane region" description="Helical" evidence="1">
    <location>
        <begin position="6"/>
        <end position="34"/>
    </location>
</feature>